<dbReference type="InterPro" id="IPR000719">
    <property type="entry name" value="Prot_kinase_dom"/>
</dbReference>
<dbReference type="Gene3D" id="3.80.10.10">
    <property type="entry name" value="Ribonuclease Inhibitor"/>
    <property type="match status" value="4"/>
</dbReference>
<dbReference type="InterPro" id="IPR001611">
    <property type="entry name" value="Leu-rich_rpt"/>
</dbReference>
<evidence type="ECO:0000259" key="10">
    <source>
        <dbReference type="PROSITE" id="PS50011"/>
    </source>
</evidence>
<evidence type="ECO:0000256" key="5">
    <source>
        <dbReference type="ARBA" id="ARBA00022737"/>
    </source>
</evidence>
<evidence type="ECO:0000256" key="2">
    <source>
        <dbReference type="ARBA" id="ARBA00008684"/>
    </source>
</evidence>
<dbReference type="InterPro" id="IPR011009">
    <property type="entry name" value="Kinase-like_dom_sf"/>
</dbReference>
<dbReference type="InterPro" id="IPR003591">
    <property type="entry name" value="Leu-rich_rpt_typical-subtyp"/>
</dbReference>
<comment type="subcellular location">
    <subcellularLocation>
        <location evidence="1">Membrane</location>
    </subcellularLocation>
</comment>
<dbReference type="PANTHER" id="PTHR27008:SF585">
    <property type="entry name" value="PROTEIN KINASE DOMAIN-CONTAINING PROTEIN"/>
    <property type="match status" value="1"/>
</dbReference>
<dbReference type="InterPro" id="IPR013210">
    <property type="entry name" value="LRR_N_plant-typ"/>
</dbReference>
<evidence type="ECO:0000256" key="9">
    <source>
        <dbReference type="SAM" id="SignalP"/>
    </source>
</evidence>
<accession>A0ABR0DE73</accession>
<organism evidence="11 12">
    <name type="scientific">Penstemon davidsonii</name>
    <dbReference type="NCBI Taxonomy" id="160366"/>
    <lineage>
        <taxon>Eukaryota</taxon>
        <taxon>Viridiplantae</taxon>
        <taxon>Streptophyta</taxon>
        <taxon>Embryophyta</taxon>
        <taxon>Tracheophyta</taxon>
        <taxon>Spermatophyta</taxon>
        <taxon>Magnoliopsida</taxon>
        <taxon>eudicotyledons</taxon>
        <taxon>Gunneridae</taxon>
        <taxon>Pentapetalae</taxon>
        <taxon>asterids</taxon>
        <taxon>lamiids</taxon>
        <taxon>Lamiales</taxon>
        <taxon>Plantaginaceae</taxon>
        <taxon>Cheloneae</taxon>
        <taxon>Penstemon</taxon>
    </lineage>
</organism>
<dbReference type="SUPFAM" id="SSF52058">
    <property type="entry name" value="L domain-like"/>
    <property type="match status" value="3"/>
</dbReference>
<name>A0ABR0DE73_9LAMI</name>
<keyword evidence="12" id="KW-1185">Reference proteome</keyword>
<gene>
    <name evidence="11" type="ORF">RD792_006358</name>
</gene>
<feature type="signal peptide" evidence="9">
    <location>
        <begin position="1"/>
        <end position="20"/>
    </location>
</feature>
<keyword evidence="9" id="KW-0732">Signal</keyword>
<keyword evidence="4 8" id="KW-0812">Transmembrane</keyword>
<evidence type="ECO:0000313" key="12">
    <source>
        <dbReference type="Proteomes" id="UP001291926"/>
    </source>
</evidence>
<dbReference type="SMART" id="SM00365">
    <property type="entry name" value="LRR_SD22"/>
    <property type="match status" value="6"/>
</dbReference>
<feature type="domain" description="Protein kinase" evidence="10">
    <location>
        <begin position="806"/>
        <end position="1074"/>
    </location>
</feature>
<keyword evidence="6 8" id="KW-1133">Transmembrane helix</keyword>
<dbReference type="Gene3D" id="3.30.200.20">
    <property type="entry name" value="Phosphorylase Kinase, domain 1"/>
    <property type="match status" value="1"/>
</dbReference>
<keyword evidence="7 8" id="KW-0472">Membrane</keyword>
<dbReference type="PANTHER" id="PTHR27008">
    <property type="entry name" value="OS04G0122200 PROTEIN"/>
    <property type="match status" value="1"/>
</dbReference>
<dbReference type="InterPro" id="IPR032675">
    <property type="entry name" value="LRR_dom_sf"/>
</dbReference>
<dbReference type="Pfam" id="PF00069">
    <property type="entry name" value="Pkinase"/>
    <property type="match status" value="1"/>
</dbReference>
<comment type="caution">
    <text evidence="11">The sequence shown here is derived from an EMBL/GenBank/DDBJ whole genome shotgun (WGS) entry which is preliminary data.</text>
</comment>
<evidence type="ECO:0000256" key="6">
    <source>
        <dbReference type="ARBA" id="ARBA00022989"/>
    </source>
</evidence>
<reference evidence="11 12" key="1">
    <citation type="journal article" date="2023" name="bioRxiv">
        <title>Genome report: Whole genome sequence and annotation of Penstemon davidsonii.</title>
        <authorList>
            <person name="Ostevik K.L."/>
            <person name="Alabady M."/>
            <person name="Zhang M."/>
            <person name="Rausher M.D."/>
        </authorList>
    </citation>
    <scope>NUCLEOTIDE SEQUENCE [LARGE SCALE GENOMIC DNA]</scope>
    <source>
        <strain evidence="11">DNT005</strain>
        <tissue evidence="11">Whole leaf</tissue>
    </source>
</reference>
<dbReference type="Proteomes" id="UP001291926">
    <property type="component" value="Unassembled WGS sequence"/>
</dbReference>
<dbReference type="EMBL" id="JAYDYQ010002152">
    <property type="protein sequence ID" value="KAK4487043.1"/>
    <property type="molecule type" value="Genomic_DNA"/>
</dbReference>
<evidence type="ECO:0000256" key="4">
    <source>
        <dbReference type="ARBA" id="ARBA00022692"/>
    </source>
</evidence>
<dbReference type="SMART" id="SM00220">
    <property type="entry name" value="S_TKc"/>
    <property type="match status" value="1"/>
</dbReference>
<feature type="chain" id="PRO_5045519994" description="Protein kinase domain-containing protein" evidence="9">
    <location>
        <begin position="21"/>
        <end position="1083"/>
    </location>
</feature>
<dbReference type="InterPro" id="IPR051809">
    <property type="entry name" value="Plant_receptor-like_S/T_kinase"/>
</dbReference>
<comment type="similarity">
    <text evidence="2">Belongs to the protein kinase superfamily. Ser/Thr protein kinase family.</text>
</comment>
<feature type="transmembrane region" description="Helical" evidence="8">
    <location>
        <begin position="750"/>
        <end position="770"/>
    </location>
</feature>
<dbReference type="PROSITE" id="PS00108">
    <property type="entry name" value="PROTEIN_KINASE_ST"/>
    <property type="match status" value="1"/>
</dbReference>
<dbReference type="Pfam" id="PF00560">
    <property type="entry name" value="LRR_1"/>
    <property type="match status" value="6"/>
</dbReference>
<proteinExistence type="inferred from homology"/>
<evidence type="ECO:0000256" key="3">
    <source>
        <dbReference type="ARBA" id="ARBA00022614"/>
    </source>
</evidence>
<keyword evidence="3" id="KW-0433">Leucine-rich repeat</keyword>
<dbReference type="CDD" id="cd14066">
    <property type="entry name" value="STKc_IRAK"/>
    <property type="match status" value="1"/>
</dbReference>
<protein>
    <recommendedName>
        <fullName evidence="10">Protein kinase domain-containing protein</fullName>
    </recommendedName>
</protein>
<dbReference type="SMART" id="SM00369">
    <property type="entry name" value="LRR_TYP"/>
    <property type="match status" value="12"/>
</dbReference>
<dbReference type="SUPFAM" id="SSF56112">
    <property type="entry name" value="Protein kinase-like (PK-like)"/>
    <property type="match status" value="1"/>
</dbReference>
<evidence type="ECO:0000313" key="11">
    <source>
        <dbReference type="EMBL" id="KAK4487043.1"/>
    </source>
</evidence>
<evidence type="ECO:0000256" key="8">
    <source>
        <dbReference type="SAM" id="Phobius"/>
    </source>
</evidence>
<evidence type="ECO:0000256" key="7">
    <source>
        <dbReference type="ARBA" id="ARBA00023136"/>
    </source>
</evidence>
<evidence type="ECO:0000256" key="1">
    <source>
        <dbReference type="ARBA" id="ARBA00004370"/>
    </source>
</evidence>
<sequence>MGKQATIFLIFFYLMEFCIAASPLNSSTDEHSLIAIKAHITFDPNNILASNWSLGTDFCTWIGVTCSRRRPRVTVLNLFNMSLQGTIAKEIGNLSFLTYLGIRNNSFNGVIPDEIGNLRRLRRVQMSYNQLSGEIPRLSFGFLTNLEYLSIQGNHLTGTIPWNIFNISSLQAIGFTGNQLSGTLPNDMCYHLSKLEGLYLSNNQLSGDIPTSLSACSQLNILSLSYNNFTGAIPMQMGNLSQLQELYLGSNKLSGEAYNLQNPLFVLKLIYISILKFLSFIGTIPPSIGNLSNINTLDMVFNNFEGIVPSTIRHLSKLISLNLAANQLKGELPSSVFNLSRLQQLSFAMNQLTGTIPSSIDKGLPNLQYLLLGMNQFSGNIPNSISNLSSLSFFEITINSFTGHIPINLGNLRSLQELGLGGNQFTNDLSIPEQEFLTSLSNCKNLTSLLIGDNPIIGPLPKLLGSSNISASLENFVAGGCNISGTIPSEIGNLSSLFLLNLGDNNLNGMIPETLGRLRNMQRLSIYGNKLHGPIPNSFCNLENMFYISLQGNRLSGQLPSCLGNLPSLTDIYLFDNFFNSSIPSTLWSSNRLQIVSLSRNLLEGSLSDAIGNMNSLRELNLSGNQLTGSIPSSTGELQSLTYLCLDNNKFNGSIPSSLGNMRALQYLDLSQNNLSGSIPMSLETLTYLDYFNVSFNELTGQIPDGGHFANFTSKFFLGNKGLCGASRFNVEVCKGNAPKSSTRNILLRYILPPMALIILAAAAIMIYMIKRHGRDSTLLSFSESNLGLKHGRISYYEILRATYNLDISNLIGKGSIGSVYKGTFSNEMIYAVKVFNLDVQGAFKSFDTECQIMRSLRHRNLVKVITSCSNLDFKALVLEYMPNGNLEKWLYSPNYSLNIGQRLGIIMDVSSAIEYLHQGYSSSIVHCDLKPSNILLDENMVARVGDFGIAKLLTHDQRMAQTKTLGTIGYMAPEYGSGGLLSTFIDVYSYGILLMETFTKKRPTDEIFFGELTMKKWVSESFPNSIMQIVDTGLLNAYANIEECLVSIMELAIECTADLPDERPNMKDVHVRLKKINMKVAI</sequence>
<keyword evidence="5" id="KW-0677">Repeat</keyword>
<dbReference type="Pfam" id="PF13855">
    <property type="entry name" value="LRR_8"/>
    <property type="match status" value="2"/>
</dbReference>
<dbReference type="PROSITE" id="PS50011">
    <property type="entry name" value="PROTEIN_KINASE_DOM"/>
    <property type="match status" value="1"/>
</dbReference>
<dbReference type="PROSITE" id="PS51450">
    <property type="entry name" value="LRR"/>
    <property type="match status" value="2"/>
</dbReference>
<dbReference type="InterPro" id="IPR008271">
    <property type="entry name" value="Ser/Thr_kinase_AS"/>
</dbReference>
<dbReference type="Gene3D" id="1.10.510.10">
    <property type="entry name" value="Transferase(Phosphotransferase) domain 1"/>
    <property type="match status" value="1"/>
</dbReference>
<dbReference type="Pfam" id="PF08263">
    <property type="entry name" value="LRRNT_2"/>
    <property type="match status" value="1"/>
</dbReference>